<feature type="domain" description="Kazal-like" evidence="2">
    <location>
        <begin position="110"/>
        <end position="156"/>
    </location>
</feature>
<feature type="domain" description="Kazal-like" evidence="2">
    <location>
        <begin position="47"/>
        <end position="91"/>
    </location>
</feature>
<feature type="chain" id="PRO_5046489949" evidence="1">
    <location>
        <begin position="22"/>
        <end position="171"/>
    </location>
</feature>
<name>A0A9J7CJR1_MUSDO</name>
<dbReference type="InterPro" id="IPR036058">
    <property type="entry name" value="Kazal_dom_sf"/>
</dbReference>
<dbReference type="VEuPathDB" id="VectorBase:MDOMA2_018593"/>
<dbReference type="Proteomes" id="UP001652621">
    <property type="component" value="Unplaced"/>
</dbReference>
<reference evidence="4" key="1">
    <citation type="submission" date="2025-08" db="UniProtKB">
        <authorList>
            <consortium name="RefSeq"/>
        </authorList>
    </citation>
    <scope>IDENTIFICATION</scope>
    <source>
        <strain evidence="4">Aabys</strain>
        <tissue evidence="4">Whole body</tissue>
    </source>
</reference>
<organism evidence="3 4">
    <name type="scientific">Musca domestica</name>
    <name type="common">House fly</name>
    <dbReference type="NCBI Taxonomy" id="7370"/>
    <lineage>
        <taxon>Eukaryota</taxon>
        <taxon>Metazoa</taxon>
        <taxon>Ecdysozoa</taxon>
        <taxon>Arthropoda</taxon>
        <taxon>Hexapoda</taxon>
        <taxon>Insecta</taxon>
        <taxon>Pterygota</taxon>
        <taxon>Neoptera</taxon>
        <taxon>Endopterygota</taxon>
        <taxon>Diptera</taxon>
        <taxon>Brachycera</taxon>
        <taxon>Muscomorpha</taxon>
        <taxon>Muscoidea</taxon>
        <taxon>Muscidae</taxon>
        <taxon>Musca</taxon>
    </lineage>
</organism>
<keyword evidence="1" id="KW-0732">Signal</keyword>
<gene>
    <name evidence="4" type="primary">LOC101890921</name>
</gene>
<dbReference type="SUPFAM" id="SSF100895">
    <property type="entry name" value="Kazal-type serine protease inhibitors"/>
    <property type="match status" value="1"/>
</dbReference>
<dbReference type="OrthoDB" id="126772at2759"/>
<evidence type="ECO:0000259" key="2">
    <source>
        <dbReference type="Pfam" id="PF07648"/>
    </source>
</evidence>
<dbReference type="InterPro" id="IPR002350">
    <property type="entry name" value="Kazal_dom"/>
</dbReference>
<evidence type="ECO:0000313" key="3">
    <source>
        <dbReference type="Proteomes" id="UP001652621"/>
    </source>
</evidence>
<protein>
    <submittedName>
        <fullName evidence="4">U-Kazal-Dg21.2</fullName>
    </submittedName>
</protein>
<dbReference type="VEuPathDB" id="VectorBase:MDOA011148"/>
<evidence type="ECO:0000313" key="4">
    <source>
        <dbReference type="RefSeq" id="XP_005176637.2"/>
    </source>
</evidence>
<accession>A0A9J7CJR1</accession>
<dbReference type="Pfam" id="PF07648">
    <property type="entry name" value="Kazal_2"/>
    <property type="match status" value="2"/>
</dbReference>
<feature type="signal peptide" evidence="1">
    <location>
        <begin position="1"/>
        <end position="21"/>
    </location>
</feature>
<evidence type="ECO:0000256" key="1">
    <source>
        <dbReference type="SAM" id="SignalP"/>
    </source>
</evidence>
<dbReference type="Gene3D" id="3.30.60.30">
    <property type="match status" value="2"/>
</dbReference>
<dbReference type="RefSeq" id="XP_005176637.2">
    <property type="nucleotide sequence ID" value="XM_005176580.4"/>
</dbReference>
<dbReference type="eggNOG" id="ENOG502T8NG">
    <property type="taxonomic scope" value="Eukaryota"/>
</dbReference>
<keyword evidence="3" id="KW-1185">Reference proteome</keyword>
<proteinExistence type="predicted"/>
<sequence>MNSHFFGLLLCGVILIATSWANPTDHNLLHSDVTSQESIPSVPTLNSCNSVCPRNLDPICAVDVDNDQNIKYFPNTCLMENDACRRGRVWKPIQLLQCAADIDPGLRDGCVHACPFNYDPICARTTKNGAEGKVHEYIQIFANRCVFDMENCLASGKWIEVRGEMCGLDED</sequence>
<dbReference type="GeneID" id="101890921"/>